<feature type="domain" description="EAL" evidence="1">
    <location>
        <begin position="1"/>
        <end position="226"/>
    </location>
</feature>
<evidence type="ECO:0000313" key="3">
    <source>
        <dbReference type="Proteomes" id="UP000297693"/>
    </source>
</evidence>
<gene>
    <name evidence="2" type="ORF">EHQ58_17260</name>
</gene>
<dbReference type="InterPro" id="IPR001633">
    <property type="entry name" value="EAL_dom"/>
</dbReference>
<dbReference type="GO" id="GO:0071111">
    <property type="term" value="F:cyclic-guanylate-specific phosphodiesterase activity"/>
    <property type="evidence" value="ECO:0007669"/>
    <property type="project" value="InterPro"/>
</dbReference>
<name>A0A4R9JYH3_9LEPT</name>
<dbReference type="AlphaFoldDB" id="A0A4R9JYH3"/>
<dbReference type="PANTHER" id="PTHR33121">
    <property type="entry name" value="CYCLIC DI-GMP PHOSPHODIESTERASE PDEF"/>
    <property type="match status" value="1"/>
</dbReference>
<dbReference type="SMART" id="SM00052">
    <property type="entry name" value="EAL"/>
    <property type="match status" value="1"/>
</dbReference>
<dbReference type="Gene3D" id="3.20.20.450">
    <property type="entry name" value="EAL domain"/>
    <property type="match status" value="1"/>
</dbReference>
<sequence length="226" mass="25952">MAYQPIIDTINKTVYSQEALVRGINKESAYEILSRVTDVNRYQFDQACRVKAIELASRLKVDSYLNINFLPNAIYKPESCIRTTFEACKTFNFPANKLIFEITEGERVTDHDHVISIFKSYKSMGFLTAIDDFGAGYSGLNLLAKFQPDIIKLDMELIRDIEKKRVTQVIVKSIMMACNELNIAVIAEGIETLEEFKVLQDFGIRYYQGYLFGKPSWEDLTPVHYP</sequence>
<dbReference type="InterPro" id="IPR035919">
    <property type="entry name" value="EAL_sf"/>
</dbReference>
<reference evidence="2" key="1">
    <citation type="journal article" date="2019" name="PLoS Negl. Trop. Dis.">
        <title>Revisiting the worldwide diversity of Leptospira species in the environment.</title>
        <authorList>
            <person name="Vincent A.T."/>
            <person name="Schiettekatte O."/>
            <person name="Bourhy P."/>
            <person name="Veyrier F.J."/>
            <person name="Picardeau M."/>
        </authorList>
    </citation>
    <scope>NUCLEOTIDE SEQUENCE [LARGE SCALE GENOMIC DNA]</scope>
    <source>
        <strain evidence="2">201702476</strain>
    </source>
</reference>
<dbReference type="PROSITE" id="PS50883">
    <property type="entry name" value="EAL"/>
    <property type="match status" value="1"/>
</dbReference>
<protein>
    <submittedName>
        <fullName evidence="2">EAL domain-containing protein</fullName>
    </submittedName>
</protein>
<dbReference type="InterPro" id="IPR050706">
    <property type="entry name" value="Cyclic-di-GMP_PDE-like"/>
</dbReference>
<dbReference type="CDD" id="cd01948">
    <property type="entry name" value="EAL"/>
    <property type="match status" value="1"/>
</dbReference>
<keyword evidence="3" id="KW-1185">Reference proteome</keyword>
<dbReference type="Proteomes" id="UP000297693">
    <property type="component" value="Unassembled WGS sequence"/>
</dbReference>
<organism evidence="2 3">
    <name type="scientific">Leptospira ognonensis</name>
    <dbReference type="NCBI Taxonomy" id="2484945"/>
    <lineage>
        <taxon>Bacteria</taxon>
        <taxon>Pseudomonadati</taxon>
        <taxon>Spirochaetota</taxon>
        <taxon>Spirochaetia</taxon>
        <taxon>Leptospirales</taxon>
        <taxon>Leptospiraceae</taxon>
        <taxon>Leptospira</taxon>
    </lineage>
</organism>
<evidence type="ECO:0000259" key="1">
    <source>
        <dbReference type="PROSITE" id="PS50883"/>
    </source>
</evidence>
<proteinExistence type="predicted"/>
<comment type="caution">
    <text evidence="2">The sequence shown here is derived from an EMBL/GenBank/DDBJ whole genome shotgun (WGS) entry which is preliminary data.</text>
</comment>
<dbReference type="OrthoDB" id="9813903at2"/>
<dbReference type="PANTHER" id="PTHR33121:SF15">
    <property type="entry name" value="BLUE LIGHT- AND TEMPERATURE-REGULATED ANTIREPRESSOR BLUF"/>
    <property type="match status" value="1"/>
</dbReference>
<evidence type="ECO:0000313" key="2">
    <source>
        <dbReference type="EMBL" id="TGL56557.1"/>
    </source>
</evidence>
<accession>A0A4R9JYH3</accession>
<dbReference type="SUPFAM" id="SSF141868">
    <property type="entry name" value="EAL domain-like"/>
    <property type="match status" value="1"/>
</dbReference>
<dbReference type="Pfam" id="PF00563">
    <property type="entry name" value="EAL"/>
    <property type="match status" value="1"/>
</dbReference>
<dbReference type="EMBL" id="RQGD01000046">
    <property type="protein sequence ID" value="TGL56557.1"/>
    <property type="molecule type" value="Genomic_DNA"/>
</dbReference>